<evidence type="ECO:0000256" key="1">
    <source>
        <dbReference type="SAM" id="MobiDB-lite"/>
    </source>
</evidence>
<dbReference type="RefSeq" id="XP_027258087.1">
    <property type="nucleotide sequence ID" value="XM_027402286.2"/>
</dbReference>
<feature type="transmembrane region" description="Helical" evidence="2">
    <location>
        <begin position="97"/>
        <end position="119"/>
    </location>
</feature>
<dbReference type="AlphaFoldDB" id="A0A9J7FG06"/>
<evidence type="ECO:0000313" key="4">
    <source>
        <dbReference type="RefSeq" id="XP_027258087.1"/>
    </source>
</evidence>
<feature type="compositionally biased region" description="Basic and acidic residues" evidence="1">
    <location>
        <begin position="1"/>
        <end position="20"/>
    </location>
</feature>
<reference evidence="3" key="2">
    <citation type="journal article" date="2020" name="Biotechnol. Bioeng.">
        <title>Chromosome-scale scaffolds for the Chinese hamster reference genome assembly to facilitate the study of the CHO epigenome.</title>
        <authorList>
            <person name="Hilliard W."/>
            <person name="MacDonald M."/>
            <person name="Lee K.H."/>
        </authorList>
    </citation>
    <scope>NUCLEOTIDE SEQUENCE [LARGE SCALE GENOMIC DNA]</scope>
    <source>
        <strain evidence="3">17A/GY</strain>
    </source>
</reference>
<gene>
    <name evidence="4" type="primary">Tmem275</name>
</gene>
<keyword evidence="2" id="KW-0472">Membrane</keyword>
<evidence type="ECO:0000256" key="2">
    <source>
        <dbReference type="SAM" id="Phobius"/>
    </source>
</evidence>
<feature type="region of interest" description="Disordered" evidence="1">
    <location>
        <begin position="148"/>
        <end position="213"/>
    </location>
</feature>
<feature type="region of interest" description="Disordered" evidence="1">
    <location>
        <begin position="1"/>
        <end position="56"/>
    </location>
</feature>
<sequence>MHSLHRKVEPGELAEDKADMESSSPNLVSSDPQSRVKRQKKKSTVSLAPVPPGRAQGRLKGLPSPALCCACGLCVLLAGLNVTLVGAFAASLPGHNAPLMVGPALLVVALGFFAACCVCSRRGPVSRTRSSATEGQGGGRARTVALEMESSERTAQDTTAVQLSPAASAASSGHSSPGPGLFALDSPAPATSAGYLPRTEGAQHNFPRDLAAS</sequence>
<dbReference type="GeneID" id="113832989"/>
<dbReference type="KEGG" id="cge:113832989"/>
<dbReference type="CTD" id="105378696"/>
<proteinExistence type="predicted"/>
<keyword evidence="3" id="KW-1185">Reference proteome</keyword>
<reference evidence="4" key="3">
    <citation type="submission" date="2025-08" db="UniProtKB">
        <authorList>
            <consortium name="RefSeq"/>
        </authorList>
    </citation>
    <scope>IDENTIFICATION</scope>
    <source>
        <strain evidence="4">17A/GY</strain>
        <tissue evidence="4">Liver</tissue>
    </source>
</reference>
<feature type="compositionally biased region" description="Polar residues" evidence="1">
    <location>
        <begin position="21"/>
        <end position="33"/>
    </location>
</feature>
<dbReference type="RefSeq" id="XP_027248419.1">
    <property type="nucleotide sequence ID" value="XM_027392618.2"/>
</dbReference>
<feature type="transmembrane region" description="Helical" evidence="2">
    <location>
        <begin position="66"/>
        <end position="91"/>
    </location>
</feature>
<dbReference type="OrthoDB" id="8932092at2759"/>
<reference evidence="3" key="1">
    <citation type="journal article" date="2018" name="Biotechnol. Bioeng.">
        <title>A reference genome of the Chinese hamster based on a hybrid assembly strategy.</title>
        <authorList>
            <person name="Rupp O."/>
            <person name="MacDonald M.L."/>
            <person name="Li S."/>
            <person name="Dhiman H."/>
            <person name="Polson S."/>
            <person name="Griep S."/>
            <person name="Heffner K."/>
            <person name="Hernandez I."/>
            <person name="Brinkrolf K."/>
            <person name="Jadhav V."/>
            <person name="Samoudi M."/>
            <person name="Hao H."/>
            <person name="Kingham B."/>
            <person name="Goesmann A."/>
            <person name="Betenbaugh M.J."/>
            <person name="Lewis N.E."/>
            <person name="Borth N."/>
            <person name="Lee K.H."/>
        </authorList>
    </citation>
    <scope>NUCLEOTIDE SEQUENCE [LARGE SCALE GENOMIC DNA]</scope>
    <source>
        <strain evidence="3">17A/GY</strain>
    </source>
</reference>
<dbReference type="Proteomes" id="UP001108280">
    <property type="component" value="Chromosome 2"/>
</dbReference>
<protein>
    <submittedName>
        <fullName evidence="4">Transmembrane protein 275</fullName>
    </submittedName>
</protein>
<name>A0A9J7FG06_CRIGR</name>
<evidence type="ECO:0000313" key="3">
    <source>
        <dbReference type="Proteomes" id="UP001108280"/>
    </source>
</evidence>
<keyword evidence="2 4" id="KW-0812">Transmembrane</keyword>
<keyword evidence="2" id="KW-1133">Transmembrane helix</keyword>
<feature type="compositionally biased region" description="Low complexity" evidence="1">
    <location>
        <begin position="164"/>
        <end position="180"/>
    </location>
</feature>
<organism evidence="3 4">
    <name type="scientific">Cricetulus griseus</name>
    <name type="common">Chinese hamster</name>
    <name type="synonym">Cricetulus barabensis griseus</name>
    <dbReference type="NCBI Taxonomy" id="10029"/>
    <lineage>
        <taxon>Eukaryota</taxon>
        <taxon>Metazoa</taxon>
        <taxon>Chordata</taxon>
        <taxon>Craniata</taxon>
        <taxon>Vertebrata</taxon>
        <taxon>Euteleostomi</taxon>
        <taxon>Mammalia</taxon>
        <taxon>Eutheria</taxon>
        <taxon>Euarchontoglires</taxon>
        <taxon>Glires</taxon>
        <taxon>Rodentia</taxon>
        <taxon>Myomorpha</taxon>
        <taxon>Muroidea</taxon>
        <taxon>Cricetidae</taxon>
        <taxon>Cricetinae</taxon>
        <taxon>Cricetulus</taxon>
    </lineage>
</organism>
<accession>A0A9J7FG06</accession>